<evidence type="ECO:0000313" key="2">
    <source>
        <dbReference type="Proteomes" id="UP001165586"/>
    </source>
</evidence>
<evidence type="ECO:0000313" key="1">
    <source>
        <dbReference type="EMBL" id="MCS5737155.1"/>
    </source>
</evidence>
<name>A0ABT2HB20_9MICO</name>
<accession>A0ABT2HB20</accession>
<protein>
    <submittedName>
        <fullName evidence="1">Uncharacterized protein</fullName>
    </submittedName>
</protein>
<gene>
    <name evidence="1" type="ORF">N1032_25845</name>
</gene>
<dbReference type="Proteomes" id="UP001165586">
    <property type="component" value="Unassembled WGS sequence"/>
</dbReference>
<reference evidence="1" key="1">
    <citation type="submission" date="2022-08" db="EMBL/GenBank/DDBJ databases">
        <authorList>
            <person name="Deng Y."/>
            <person name="Han X.-F."/>
            <person name="Zhang Y.-Q."/>
        </authorList>
    </citation>
    <scope>NUCLEOTIDE SEQUENCE</scope>
    <source>
        <strain evidence="1">CPCC 203386</strain>
    </source>
</reference>
<organism evidence="1 2">
    <name type="scientific">Herbiconiux daphne</name>
    <dbReference type="NCBI Taxonomy" id="2970914"/>
    <lineage>
        <taxon>Bacteria</taxon>
        <taxon>Bacillati</taxon>
        <taxon>Actinomycetota</taxon>
        <taxon>Actinomycetes</taxon>
        <taxon>Micrococcales</taxon>
        <taxon>Microbacteriaceae</taxon>
        <taxon>Herbiconiux</taxon>
    </lineage>
</organism>
<sequence>MITVEETNRCRRIAEKWFYDECKPAMSEEEFYEWCSIFYPSIEAREFEYFLDGEFVAHQSFSTGLSLHYKYVVDSYNFIS</sequence>
<feature type="non-terminal residue" evidence="1">
    <location>
        <position position="80"/>
    </location>
</feature>
<dbReference type="RefSeq" id="WP_259543476.1">
    <property type="nucleotide sequence ID" value="NZ_JANLCJ010000458.1"/>
</dbReference>
<keyword evidence="2" id="KW-1185">Reference proteome</keyword>
<comment type="caution">
    <text evidence="1">The sequence shown here is derived from an EMBL/GenBank/DDBJ whole genome shotgun (WGS) entry which is preliminary data.</text>
</comment>
<dbReference type="EMBL" id="JANLCJ010000458">
    <property type="protein sequence ID" value="MCS5737155.1"/>
    <property type="molecule type" value="Genomic_DNA"/>
</dbReference>
<proteinExistence type="predicted"/>